<accession>A0AAD1SSW6</accession>
<organism evidence="1 2">
    <name type="scientific">Pelobates cultripes</name>
    <name type="common">Western spadefoot toad</name>
    <dbReference type="NCBI Taxonomy" id="61616"/>
    <lineage>
        <taxon>Eukaryota</taxon>
        <taxon>Metazoa</taxon>
        <taxon>Chordata</taxon>
        <taxon>Craniata</taxon>
        <taxon>Vertebrata</taxon>
        <taxon>Euteleostomi</taxon>
        <taxon>Amphibia</taxon>
        <taxon>Batrachia</taxon>
        <taxon>Anura</taxon>
        <taxon>Pelobatoidea</taxon>
        <taxon>Pelobatidae</taxon>
        <taxon>Pelobates</taxon>
    </lineage>
</organism>
<sequence>MYIVCALLSGTDPIYFCRLQAADIARHSVAGCPKMVDASTLHVHSSTQPTTTIQGAFERQLTNEDKLFERFFAKLTANTAVTSPQNREEVQSQE</sequence>
<reference evidence="1" key="1">
    <citation type="submission" date="2022-03" db="EMBL/GenBank/DDBJ databases">
        <authorList>
            <person name="Alioto T."/>
            <person name="Alioto T."/>
            <person name="Gomez Garrido J."/>
        </authorList>
    </citation>
    <scope>NUCLEOTIDE SEQUENCE</scope>
</reference>
<dbReference type="EMBL" id="OW240918">
    <property type="protein sequence ID" value="CAH2306503.1"/>
    <property type="molecule type" value="Genomic_DNA"/>
</dbReference>
<evidence type="ECO:0000313" key="2">
    <source>
        <dbReference type="Proteomes" id="UP001295444"/>
    </source>
</evidence>
<dbReference type="Proteomes" id="UP001295444">
    <property type="component" value="Chromosome 07"/>
</dbReference>
<name>A0AAD1SSW6_PELCU</name>
<protein>
    <submittedName>
        <fullName evidence="1">Uncharacterized protein</fullName>
    </submittedName>
</protein>
<dbReference type="AlphaFoldDB" id="A0AAD1SSW6"/>
<proteinExistence type="predicted"/>
<gene>
    <name evidence="1" type="ORF">PECUL_23A034942</name>
</gene>
<evidence type="ECO:0000313" key="1">
    <source>
        <dbReference type="EMBL" id="CAH2306503.1"/>
    </source>
</evidence>
<keyword evidence="2" id="KW-1185">Reference proteome</keyword>